<comment type="function">
    <text evidence="7">Participates in the barrier function of the cell envelope.</text>
</comment>
<evidence type="ECO:0000256" key="3">
    <source>
        <dbReference type="ARBA" id="ARBA00022519"/>
    </source>
</evidence>
<evidence type="ECO:0000256" key="8">
    <source>
        <dbReference type="SAM" id="MobiDB-lite"/>
    </source>
</evidence>
<gene>
    <name evidence="11" type="ORF">ABT56_06460</name>
</gene>
<dbReference type="OrthoDB" id="9782395at2"/>
<feature type="transmembrane region" description="Helical" evidence="9">
    <location>
        <begin position="6"/>
        <end position="24"/>
    </location>
</feature>
<dbReference type="AlphaFoldDB" id="A0A0J1H6H5"/>
<evidence type="ECO:0000313" key="12">
    <source>
        <dbReference type="Proteomes" id="UP000036097"/>
    </source>
</evidence>
<evidence type="ECO:0000256" key="5">
    <source>
        <dbReference type="ARBA" id="ARBA00022989"/>
    </source>
</evidence>
<dbReference type="GO" id="GO:0005886">
    <property type="term" value="C:plasma membrane"/>
    <property type="evidence" value="ECO:0007669"/>
    <property type="project" value="UniProtKB-SubCell"/>
</dbReference>
<organism evidence="11 12">
    <name type="scientific">Photobacterium aquae</name>
    <dbReference type="NCBI Taxonomy" id="1195763"/>
    <lineage>
        <taxon>Bacteria</taxon>
        <taxon>Pseudomonadati</taxon>
        <taxon>Pseudomonadota</taxon>
        <taxon>Gammaproteobacteria</taxon>
        <taxon>Vibrionales</taxon>
        <taxon>Vibrionaceae</taxon>
        <taxon>Photobacterium</taxon>
    </lineage>
</organism>
<dbReference type="Pfam" id="PF02698">
    <property type="entry name" value="DUF218"/>
    <property type="match status" value="1"/>
</dbReference>
<evidence type="ECO:0000256" key="4">
    <source>
        <dbReference type="ARBA" id="ARBA00022692"/>
    </source>
</evidence>
<accession>A0A0J1H6H5</accession>
<evidence type="ECO:0000313" key="11">
    <source>
        <dbReference type="EMBL" id="KLV07309.1"/>
    </source>
</evidence>
<dbReference type="InterPro" id="IPR051599">
    <property type="entry name" value="Cell_Envelope_Assoc"/>
</dbReference>
<reference evidence="11 12" key="1">
    <citation type="submission" date="2015-05" db="EMBL/GenBank/DDBJ databases">
        <title>Photobacterium galathea sp. nov.</title>
        <authorList>
            <person name="Machado H."/>
            <person name="Gram L."/>
        </authorList>
    </citation>
    <scope>NUCLEOTIDE SEQUENCE [LARGE SCALE GENOMIC DNA]</scope>
    <source>
        <strain evidence="11 12">CGMCC 1.12159</strain>
    </source>
</reference>
<dbReference type="Proteomes" id="UP000036097">
    <property type="component" value="Unassembled WGS sequence"/>
</dbReference>
<feature type="region of interest" description="Disordered" evidence="8">
    <location>
        <begin position="205"/>
        <end position="227"/>
    </location>
</feature>
<keyword evidence="2" id="KW-1003">Cell membrane</keyword>
<dbReference type="EMBL" id="LDOT01000006">
    <property type="protein sequence ID" value="KLV07309.1"/>
    <property type="molecule type" value="Genomic_DNA"/>
</dbReference>
<keyword evidence="5 9" id="KW-1133">Transmembrane helix</keyword>
<evidence type="ECO:0000259" key="10">
    <source>
        <dbReference type="Pfam" id="PF02698"/>
    </source>
</evidence>
<sequence>MKLLNLLRISVLLLIMLIASALLLDRWFSTQTQARIFDTADAIPARSIGLVLGTSKYIAKSLNPYYKYRIDAAKALYKKEKINVLLLSGDNAHRSYNEPWTMKRDLLRAGIPDQDIVLDYAGFRTLDSVVRAKNVFEADHFVIITQRFHCERALFIAERNNIDAICLAVPEPKGLAGLRIHIREVLARIKAVIDLYVLNVQPKFPGPPEPIKQSDNTLEGPPSPKPH</sequence>
<keyword evidence="4 9" id="KW-0812">Transmembrane</keyword>
<dbReference type="RefSeq" id="WP_047878167.1">
    <property type="nucleotide sequence ID" value="NZ_LDOT01000006.1"/>
</dbReference>
<dbReference type="CDD" id="cd06259">
    <property type="entry name" value="YdcF-like"/>
    <property type="match status" value="1"/>
</dbReference>
<comment type="caution">
    <text evidence="11">The sequence shown here is derived from an EMBL/GenBank/DDBJ whole genome shotgun (WGS) entry which is preliminary data.</text>
</comment>
<proteinExistence type="predicted"/>
<feature type="domain" description="DUF218" evidence="10">
    <location>
        <begin position="50"/>
        <end position="186"/>
    </location>
</feature>
<evidence type="ECO:0000256" key="7">
    <source>
        <dbReference type="ARBA" id="ARBA00037355"/>
    </source>
</evidence>
<dbReference type="PANTHER" id="PTHR30336">
    <property type="entry name" value="INNER MEMBRANE PROTEIN, PROBABLE PERMEASE"/>
    <property type="match status" value="1"/>
</dbReference>
<evidence type="ECO:0000256" key="6">
    <source>
        <dbReference type="ARBA" id="ARBA00023136"/>
    </source>
</evidence>
<evidence type="ECO:0000256" key="9">
    <source>
        <dbReference type="SAM" id="Phobius"/>
    </source>
</evidence>
<comment type="subcellular location">
    <subcellularLocation>
        <location evidence="1">Cell inner membrane</location>
        <topology evidence="1">Single-pass membrane protein</topology>
    </subcellularLocation>
</comment>
<dbReference type="PATRIC" id="fig|1195763.3.peg.1374"/>
<keyword evidence="12" id="KW-1185">Reference proteome</keyword>
<keyword evidence="6 9" id="KW-0472">Membrane</keyword>
<evidence type="ECO:0000256" key="2">
    <source>
        <dbReference type="ARBA" id="ARBA00022475"/>
    </source>
</evidence>
<name>A0A0J1H6H5_9GAMM</name>
<dbReference type="InterPro" id="IPR003848">
    <property type="entry name" value="DUF218"/>
</dbReference>
<keyword evidence="3" id="KW-0997">Cell inner membrane</keyword>
<dbReference type="PANTHER" id="PTHR30336:SF0">
    <property type="entry name" value="PROTEIN SANA"/>
    <property type="match status" value="1"/>
</dbReference>
<evidence type="ECO:0000256" key="1">
    <source>
        <dbReference type="ARBA" id="ARBA00004377"/>
    </source>
</evidence>
<protein>
    <submittedName>
        <fullName evidence="11">SanA protein</fullName>
    </submittedName>
</protein>